<evidence type="ECO:0000256" key="21">
    <source>
        <dbReference type="ARBA" id="ARBA00083233"/>
    </source>
</evidence>
<evidence type="ECO:0000256" key="10">
    <source>
        <dbReference type="ARBA" id="ARBA00022843"/>
    </source>
</evidence>
<dbReference type="GO" id="GO:0035591">
    <property type="term" value="F:signaling adaptor activity"/>
    <property type="evidence" value="ECO:0007669"/>
    <property type="project" value="UniProtKB-ARBA"/>
</dbReference>
<evidence type="ECO:0000259" key="23">
    <source>
        <dbReference type="Pfam" id="PF16739"/>
    </source>
</evidence>
<evidence type="ECO:0000256" key="8">
    <source>
        <dbReference type="ARBA" id="ARBA00022692"/>
    </source>
</evidence>
<evidence type="ECO:0000256" key="20">
    <source>
        <dbReference type="ARBA" id="ARBA00082620"/>
    </source>
</evidence>
<sequence length="603" mass="64170">MCEEEKKKEKKEKTTGFIDRGTEVGEEVTNCTGEGWFVSRMSFASDKLYNGYLRRRMPAIVSKVKVKEIIVHLPCLTSHDRENIEAKRETYGNYDGMVLLLDCLKRRENWPEQFIEALEECEQTTIAAEIRAEYDALRGVNNSNPGSPSTTVIRAHVHPEPSAGHLSVPESGGAAAAAAPPAEASAPPEPAAPTTPPLETPVHPQAQQPSSPEAVPEPPHSAQTEVVPPPSTPPPSPEAPHTPASSAHREVKTHQEPEENSESDIQEVSDDNDVIPDQVDAVATPPLSLQGDKDTQPDPLPTTETTEVSPPQGLSPTQANSDDTDGSSFLTLTQEKPPVQDTAPPVDTIPAVVPEPEETAEPPTAQVVESDPQTDTAAIASPSPNADGGGAFSFDDLCLSKPDQLISFQPQNHDSPTLPAHDLPAEPYSGDSQRLEMSDAAPDDVTSAHAPAPCSAVSSSSTFMTTVSALPCQENGVAFNHDEPEENEYESPCPSLEGQEVQVHVVRVSEEPSILNLEGQISASHAPVFNGEADGKIAPSPPSSTDKPPSQTADITAPALTTLPDSEEKKTTAPRATPSNTKYILTAVGVGACALLMAWKFKH</sequence>
<keyword evidence="14" id="KW-0496">Mitochondrion</keyword>
<proteinExistence type="predicted"/>
<evidence type="ECO:0000256" key="16">
    <source>
        <dbReference type="ARBA" id="ARBA00023139"/>
    </source>
</evidence>
<keyword evidence="12" id="KW-1133">Transmembrane helix</keyword>
<keyword evidence="11" id="KW-0391">Immunity</keyword>
<evidence type="ECO:0000256" key="11">
    <source>
        <dbReference type="ARBA" id="ARBA00022859"/>
    </source>
</evidence>
<gene>
    <name evidence="24" type="ORF">F2P81_003010</name>
</gene>
<evidence type="ECO:0000256" key="2">
    <source>
        <dbReference type="ARBA" id="ARBA00004572"/>
    </source>
</evidence>
<dbReference type="GO" id="GO:0002753">
    <property type="term" value="P:cytoplasmic pattern recognition receptor signaling pathway"/>
    <property type="evidence" value="ECO:0007669"/>
    <property type="project" value="UniProtKB-ARBA"/>
</dbReference>
<feature type="compositionally biased region" description="Acidic residues" evidence="22">
    <location>
        <begin position="258"/>
        <end position="274"/>
    </location>
</feature>
<dbReference type="InterPro" id="IPR031964">
    <property type="entry name" value="CARD_dom"/>
</dbReference>
<dbReference type="InterPro" id="IPR042144">
    <property type="entry name" value="CARD_IPS1"/>
</dbReference>
<evidence type="ECO:0000256" key="18">
    <source>
        <dbReference type="ARBA" id="ARBA00023288"/>
    </source>
</evidence>
<evidence type="ECO:0000256" key="17">
    <source>
        <dbReference type="ARBA" id="ARBA00023140"/>
    </source>
</evidence>
<dbReference type="AlphaFoldDB" id="A0A6A4TPD2"/>
<keyword evidence="6" id="KW-0945">Host-virus interaction</keyword>
<evidence type="ECO:0000256" key="3">
    <source>
        <dbReference type="ARBA" id="ARBA00022481"/>
    </source>
</evidence>
<feature type="compositionally biased region" description="Polar residues" evidence="22">
    <location>
        <begin position="302"/>
        <end position="334"/>
    </location>
</feature>
<reference evidence="24 25" key="1">
    <citation type="submission" date="2019-06" db="EMBL/GenBank/DDBJ databases">
        <title>Draft genomes of female and male turbot (Scophthalmus maximus).</title>
        <authorList>
            <person name="Xu H."/>
            <person name="Xu X.-W."/>
            <person name="Shao C."/>
            <person name="Chen S."/>
        </authorList>
    </citation>
    <scope>NUCLEOTIDE SEQUENCE [LARGE SCALE GENOMIC DNA]</scope>
    <source>
        <strain evidence="24">Ysfricsl-2016a</strain>
        <tissue evidence="24">Blood</tissue>
    </source>
</reference>
<keyword evidence="18" id="KW-0449">Lipoprotein</keyword>
<feature type="region of interest" description="Disordered" evidence="22">
    <location>
        <begin position="530"/>
        <end position="580"/>
    </location>
</feature>
<keyword evidence="9" id="KW-1000">Mitochondrion outer membrane</keyword>
<protein>
    <recommendedName>
        <fullName evidence="19">Mitochondrial antiviral-signaling protein</fullName>
    </recommendedName>
    <alternativeName>
        <fullName evidence="20">Interferon beta promoter stimulator protein 1</fullName>
    </alternativeName>
    <alternativeName>
        <fullName evidence="21">Virus-induced-signaling adapter</fullName>
    </alternativeName>
</protein>
<dbReference type="GO" id="GO:0005777">
    <property type="term" value="C:peroxisome"/>
    <property type="evidence" value="ECO:0007669"/>
    <property type="project" value="UniProtKB-SubCell"/>
</dbReference>
<keyword evidence="17" id="KW-0576">Peroxisome</keyword>
<feature type="compositionally biased region" description="Low complexity" evidence="22">
    <location>
        <begin position="169"/>
        <end position="186"/>
    </location>
</feature>
<dbReference type="GO" id="GO:0051607">
    <property type="term" value="P:defense response to virus"/>
    <property type="evidence" value="ECO:0007669"/>
    <property type="project" value="UniProtKB-KW"/>
</dbReference>
<dbReference type="GO" id="GO:0045071">
    <property type="term" value="P:negative regulation of viral genome replication"/>
    <property type="evidence" value="ECO:0007669"/>
    <property type="project" value="UniProtKB-ARBA"/>
</dbReference>
<organism evidence="24 25">
    <name type="scientific">Scophthalmus maximus</name>
    <name type="common">Turbot</name>
    <name type="synonym">Psetta maxima</name>
    <dbReference type="NCBI Taxonomy" id="52904"/>
    <lineage>
        <taxon>Eukaryota</taxon>
        <taxon>Metazoa</taxon>
        <taxon>Chordata</taxon>
        <taxon>Craniata</taxon>
        <taxon>Vertebrata</taxon>
        <taxon>Euteleostomi</taxon>
        <taxon>Actinopterygii</taxon>
        <taxon>Neopterygii</taxon>
        <taxon>Teleostei</taxon>
        <taxon>Neoteleostei</taxon>
        <taxon>Acanthomorphata</taxon>
        <taxon>Carangaria</taxon>
        <taxon>Pleuronectiformes</taxon>
        <taxon>Pleuronectoidei</taxon>
        <taxon>Scophthalmidae</taxon>
        <taxon>Scophthalmus</taxon>
    </lineage>
</organism>
<dbReference type="GO" id="GO:0045087">
    <property type="term" value="P:innate immune response"/>
    <property type="evidence" value="ECO:0007669"/>
    <property type="project" value="UniProtKB-KW"/>
</dbReference>
<dbReference type="CDD" id="cd08811">
    <property type="entry name" value="CARD_IPS1"/>
    <property type="match status" value="1"/>
</dbReference>
<keyword evidence="5" id="KW-0597">Phosphoprotein</keyword>
<comment type="caution">
    <text evidence="24">The sequence shown here is derived from an EMBL/GenBank/DDBJ whole genome shotgun (WGS) entry which is preliminary data.</text>
</comment>
<evidence type="ECO:0000313" key="25">
    <source>
        <dbReference type="Proteomes" id="UP000438429"/>
    </source>
</evidence>
<keyword evidence="7" id="KW-0399">Innate immunity</keyword>
<keyword evidence="13" id="KW-0051">Antiviral defense</keyword>
<dbReference type="GO" id="GO:0070585">
    <property type="term" value="P:protein localization to mitochondrion"/>
    <property type="evidence" value="ECO:0007669"/>
    <property type="project" value="UniProtKB-ARBA"/>
</dbReference>
<dbReference type="Proteomes" id="UP000438429">
    <property type="component" value="Unassembled WGS sequence"/>
</dbReference>
<dbReference type="Gene3D" id="1.10.533.10">
    <property type="entry name" value="Death Domain, Fas"/>
    <property type="match status" value="1"/>
</dbReference>
<feature type="compositionally biased region" description="Pro residues" evidence="22">
    <location>
        <begin position="187"/>
        <end position="199"/>
    </location>
</feature>
<evidence type="ECO:0000256" key="4">
    <source>
        <dbReference type="ARBA" id="ARBA00022499"/>
    </source>
</evidence>
<evidence type="ECO:0000256" key="19">
    <source>
        <dbReference type="ARBA" id="ARBA00071084"/>
    </source>
</evidence>
<evidence type="ECO:0000256" key="1">
    <source>
        <dbReference type="ARBA" id="ARBA00004275"/>
    </source>
</evidence>
<dbReference type="GO" id="GO:0005741">
    <property type="term" value="C:mitochondrial outer membrane"/>
    <property type="evidence" value="ECO:0007669"/>
    <property type="project" value="UniProtKB-SubCell"/>
</dbReference>
<feature type="domain" description="Caspase recruitment" evidence="23">
    <location>
        <begin position="46"/>
        <end position="133"/>
    </location>
</feature>
<evidence type="ECO:0000256" key="15">
    <source>
        <dbReference type="ARBA" id="ARBA00023136"/>
    </source>
</evidence>
<dbReference type="GO" id="GO:0032728">
    <property type="term" value="P:positive regulation of interferon-beta production"/>
    <property type="evidence" value="ECO:0007669"/>
    <property type="project" value="UniProtKB-ARBA"/>
</dbReference>
<feature type="compositionally biased region" description="Basic and acidic residues" evidence="22">
    <location>
        <begin position="247"/>
        <end position="257"/>
    </location>
</feature>
<dbReference type="InterPro" id="IPR011029">
    <property type="entry name" value="DEATH-like_dom_sf"/>
</dbReference>
<keyword evidence="8" id="KW-0812">Transmembrane</keyword>
<dbReference type="GO" id="GO:0032755">
    <property type="term" value="P:positive regulation of interleukin-6 production"/>
    <property type="evidence" value="ECO:0007669"/>
    <property type="project" value="UniProtKB-ARBA"/>
</dbReference>
<dbReference type="GO" id="GO:1900063">
    <property type="term" value="P:regulation of peroxisome organization"/>
    <property type="evidence" value="ECO:0007669"/>
    <property type="project" value="UniProtKB-ARBA"/>
</dbReference>
<evidence type="ECO:0000256" key="14">
    <source>
        <dbReference type="ARBA" id="ARBA00023128"/>
    </source>
</evidence>
<evidence type="ECO:0000256" key="5">
    <source>
        <dbReference type="ARBA" id="ARBA00022553"/>
    </source>
</evidence>
<feature type="compositionally biased region" description="Polar residues" evidence="22">
    <location>
        <begin position="406"/>
        <end position="415"/>
    </location>
</feature>
<dbReference type="FunFam" id="1.10.533.10:FF:000063">
    <property type="entry name" value="Mitochondrial antiviral-signaling protein"/>
    <property type="match status" value="1"/>
</dbReference>
<evidence type="ECO:0000256" key="22">
    <source>
        <dbReference type="SAM" id="MobiDB-lite"/>
    </source>
</evidence>
<dbReference type="Pfam" id="PF16739">
    <property type="entry name" value="CARD_2"/>
    <property type="match status" value="1"/>
</dbReference>
<evidence type="ECO:0000256" key="7">
    <source>
        <dbReference type="ARBA" id="ARBA00022588"/>
    </source>
</evidence>
<evidence type="ECO:0000313" key="24">
    <source>
        <dbReference type="EMBL" id="KAF0043852.1"/>
    </source>
</evidence>
<keyword evidence="3" id="KW-0488">Methylation</keyword>
<evidence type="ECO:0000256" key="12">
    <source>
        <dbReference type="ARBA" id="ARBA00022989"/>
    </source>
</evidence>
<keyword evidence="10" id="KW-0832">Ubl conjugation</keyword>
<keyword evidence="4" id="KW-1017">Isopeptide bond</keyword>
<dbReference type="EMBL" id="VEVO01000003">
    <property type="protein sequence ID" value="KAF0043852.1"/>
    <property type="molecule type" value="Genomic_DNA"/>
</dbReference>
<keyword evidence="15" id="KW-0472">Membrane</keyword>
<evidence type="ECO:0000256" key="9">
    <source>
        <dbReference type="ARBA" id="ARBA00022787"/>
    </source>
</evidence>
<evidence type="ECO:0000256" key="13">
    <source>
        <dbReference type="ARBA" id="ARBA00023118"/>
    </source>
</evidence>
<comment type="subcellular location">
    <subcellularLocation>
        <location evidence="2">Mitochondrion outer membrane</location>
        <topology evidence="2">Single-pass membrane protein</topology>
    </subcellularLocation>
    <subcellularLocation>
        <location evidence="1">Peroxisome</location>
    </subcellularLocation>
</comment>
<dbReference type="GO" id="GO:0002230">
    <property type="term" value="P:positive regulation of defense response to virus by host"/>
    <property type="evidence" value="ECO:0007669"/>
    <property type="project" value="UniProtKB-ARBA"/>
</dbReference>
<accession>A0A6A4TPD2</accession>
<dbReference type="GO" id="GO:1900227">
    <property type="term" value="P:positive regulation of NLRP3 inflammasome complex assembly"/>
    <property type="evidence" value="ECO:0007669"/>
    <property type="project" value="UniProtKB-ARBA"/>
</dbReference>
<name>A0A6A4TPD2_SCOMX</name>
<feature type="compositionally biased region" description="Pro residues" evidence="22">
    <location>
        <begin position="227"/>
        <end position="240"/>
    </location>
</feature>
<dbReference type="GO" id="GO:0032727">
    <property type="term" value="P:positive regulation of interferon-alpha production"/>
    <property type="evidence" value="ECO:0007669"/>
    <property type="project" value="UniProtKB-ARBA"/>
</dbReference>
<feature type="compositionally biased region" description="Low complexity" evidence="22">
    <location>
        <begin position="447"/>
        <end position="460"/>
    </location>
</feature>
<keyword evidence="16" id="KW-0564">Palmitate</keyword>
<evidence type="ECO:0000256" key="6">
    <source>
        <dbReference type="ARBA" id="ARBA00022581"/>
    </source>
</evidence>
<feature type="region of interest" description="Disordered" evidence="22">
    <location>
        <begin position="161"/>
        <end position="460"/>
    </location>
</feature>